<evidence type="ECO:0000256" key="2">
    <source>
        <dbReference type="ARBA" id="ARBA00022679"/>
    </source>
</evidence>
<evidence type="ECO:0000313" key="5">
    <source>
        <dbReference type="EMBL" id="OZS77109.1"/>
    </source>
</evidence>
<dbReference type="GO" id="GO:0008171">
    <property type="term" value="F:O-methyltransferase activity"/>
    <property type="evidence" value="ECO:0007669"/>
    <property type="project" value="InterPro"/>
</dbReference>
<gene>
    <name evidence="4" type="primary">trmR</name>
    <name evidence="5" type="ORF">CF394_13295</name>
</gene>
<keyword evidence="3 4" id="KW-0949">S-adenosyl-L-methionine</keyword>
<dbReference type="PANTHER" id="PTHR10509:SF14">
    <property type="entry name" value="CAFFEOYL-COA O-METHYLTRANSFERASE 3-RELATED"/>
    <property type="match status" value="1"/>
</dbReference>
<sequence length="210" mass="24359">MTTDDLQQLFSSHRTAFFHDMERFAEEHHVPIMRPEGIDAFLQLLRVQQARTILEVGSAIGYSALRMASLHPEVHVSTIERDEERFKTACNYIQASEYTAQVQIFHADALEFDIQTLPYEKYDALFIDAAKGQYQLFFDRYAPLVKPGGVIYSDNIFLNGLTQVPMDQVPRRKRTMVRKLHAFTQQLQQNEQYDSYFFPLGDGLLVSTKR</sequence>
<comment type="function">
    <text evidence="4">Catalyzes the methylation of 5-hydroxyuridine (ho5U) to form 5-methoxyuridine (mo5U) at position 34 in tRNAs.</text>
</comment>
<dbReference type="InterPro" id="IPR002935">
    <property type="entry name" value="SAM_O-MeTrfase"/>
</dbReference>
<dbReference type="AlphaFoldDB" id="A0A264W0K0"/>
<feature type="binding site" evidence="4">
    <location>
        <position position="154"/>
    </location>
    <ligand>
        <name>Mg(2+)</name>
        <dbReference type="ChEBI" id="CHEBI:18420"/>
    </ligand>
</feature>
<dbReference type="InterPro" id="IPR029063">
    <property type="entry name" value="SAM-dependent_MTases_sf"/>
</dbReference>
<evidence type="ECO:0000256" key="3">
    <source>
        <dbReference type="ARBA" id="ARBA00022691"/>
    </source>
</evidence>
<feature type="binding site" evidence="4">
    <location>
        <position position="63"/>
    </location>
    <ligand>
        <name>S-adenosyl-L-methionine</name>
        <dbReference type="ChEBI" id="CHEBI:59789"/>
    </ligand>
</feature>
<dbReference type="Pfam" id="PF01596">
    <property type="entry name" value="Methyltransf_3"/>
    <property type="match status" value="1"/>
</dbReference>
<dbReference type="PROSITE" id="PS51682">
    <property type="entry name" value="SAM_OMT_I"/>
    <property type="match status" value="1"/>
</dbReference>
<dbReference type="GO" id="GO:0000287">
    <property type="term" value="F:magnesium ion binding"/>
    <property type="evidence" value="ECO:0007669"/>
    <property type="project" value="UniProtKB-UniRule"/>
</dbReference>
<feature type="binding site" evidence="4">
    <location>
        <position position="33"/>
    </location>
    <ligand>
        <name>S-adenosyl-L-methionine</name>
        <dbReference type="ChEBI" id="CHEBI:59789"/>
    </ligand>
</feature>
<feature type="binding site" evidence="4">
    <location>
        <position position="155"/>
    </location>
    <ligand>
        <name>Mg(2+)</name>
        <dbReference type="ChEBI" id="CHEBI:18420"/>
    </ligand>
</feature>
<evidence type="ECO:0000256" key="4">
    <source>
        <dbReference type="HAMAP-Rule" id="MF_02217"/>
    </source>
</evidence>
<feature type="binding site" evidence="4">
    <location>
        <begin position="108"/>
        <end position="109"/>
    </location>
    <ligand>
        <name>S-adenosyl-L-methionine</name>
        <dbReference type="ChEBI" id="CHEBI:59789"/>
    </ligand>
</feature>
<feature type="binding site" evidence="4">
    <location>
        <position position="128"/>
    </location>
    <ligand>
        <name>Mg(2+)</name>
        <dbReference type="ChEBI" id="CHEBI:18420"/>
    </ligand>
</feature>
<name>A0A264W0K0_9BACL</name>
<dbReference type="SUPFAM" id="SSF53335">
    <property type="entry name" value="S-adenosyl-L-methionine-dependent methyltransferases"/>
    <property type="match status" value="1"/>
</dbReference>
<dbReference type="Gene3D" id="3.40.50.150">
    <property type="entry name" value="Vaccinia Virus protein VP39"/>
    <property type="match status" value="1"/>
</dbReference>
<comment type="subunit">
    <text evidence="4">Homodimer.</text>
</comment>
<keyword evidence="2 4" id="KW-0808">Transferase</keyword>
<accession>A0A264W0K0</accession>
<feature type="binding site" evidence="4">
    <location>
        <position position="80"/>
    </location>
    <ligand>
        <name>S-adenosyl-L-methionine</name>
        <dbReference type="ChEBI" id="CHEBI:59789"/>
    </ligand>
</feature>
<dbReference type="RefSeq" id="WP_094944264.1">
    <property type="nucleotide sequence ID" value="NZ_NOKQ01000289.1"/>
</dbReference>
<organism evidence="5 6">
    <name type="scientific">Tetzosporium hominis</name>
    <dbReference type="NCBI Taxonomy" id="2020506"/>
    <lineage>
        <taxon>Bacteria</taxon>
        <taxon>Bacillati</taxon>
        <taxon>Bacillota</taxon>
        <taxon>Bacilli</taxon>
        <taxon>Bacillales</taxon>
        <taxon>Caryophanaceae</taxon>
        <taxon>Tetzosporium</taxon>
    </lineage>
</organism>
<dbReference type="OrthoDB" id="9799672at2"/>
<evidence type="ECO:0000313" key="6">
    <source>
        <dbReference type="Proteomes" id="UP000217065"/>
    </source>
</evidence>
<evidence type="ECO:0000256" key="1">
    <source>
        <dbReference type="ARBA" id="ARBA00022603"/>
    </source>
</evidence>
<protein>
    <recommendedName>
        <fullName evidence="4">tRNA 5-hydroxyuridine methyltransferase</fullName>
        <ecNumber evidence="4">2.1.1.-</ecNumber>
    </recommendedName>
    <alternativeName>
        <fullName evidence="4">ho5U methyltransferase</fullName>
    </alternativeName>
</protein>
<keyword evidence="4" id="KW-0479">Metal-binding</keyword>
<dbReference type="InterPro" id="IPR043675">
    <property type="entry name" value="TrmR_methyltr"/>
</dbReference>
<keyword evidence="1 4" id="KW-0489">Methyltransferase</keyword>
<dbReference type="Proteomes" id="UP000217065">
    <property type="component" value="Unassembled WGS sequence"/>
</dbReference>
<dbReference type="GO" id="GO:0030488">
    <property type="term" value="P:tRNA methylation"/>
    <property type="evidence" value="ECO:0007669"/>
    <property type="project" value="UniProtKB-UniRule"/>
</dbReference>
<dbReference type="PANTHER" id="PTHR10509">
    <property type="entry name" value="O-METHYLTRANSFERASE-RELATED"/>
    <property type="match status" value="1"/>
</dbReference>
<comment type="caution">
    <text evidence="5">The sequence shown here is derived from an EMBL/GenBank/DDBJ whole genome shotgun (WGS) entry which is preliminary data.</text>
</comment>
<dbReference type="CDD" id="cd02440">
    <property type="entry name" value="AdoMet_MTases"/>
    <property type="match status" value="1"/>
</dbReference>
<dbReference type="EMBL" id="NOKQ01000289">
    <property type="protein sequence ID" value="OZS77109.1"/>
    <property type="molecule type" value="Genomic_DNA"/>
</dbReference>
<reference evidence="5 6" key="1">
    <citation type="submission" date="2017-07" db="EMBL/GenBank/DDBJ databases">
        <title>Tetzosporium hominis gen.nov. sp.nov.</title>
        <authorList>
            <person name="Tetz G."/>
            <person name="Tetz V."/>
        </authorList>
    </citation>
    <scope>NUCLEOTIDE SEQUENCE [LARGE SCALE GENOMIC DNA]</scope>
    <source>
        <strain evidence="5 6">VT-49</strain>
    </source>
</reference>
<proteinExistence type="inferred from homology"/>
<feature type="binding site" evidence="4">
    <location>
        <position position="128"/>
    </location>
    <ligand>
        <name>S-adenosyl-L-methionine</name>
        <dbReference type="ChEBI" id="CHEBI:59789"/>
    </ligand>
</feature>
<keyword evidence="4" id="KW-0460">Magnesium</keyword>
<comment type="catalytic activity">
    <reaction evidence="4">
        <text>5-hydroxyuridine(34) in tRNA + S-adenosyl-L-methionine = 5-methoxyuridine(34) in tRNA + S-adenosyl-L-homocysteine + H(+)</text>
        <dbReference type="Rhea" id="RHEA:60524"/>
        <dbReference type="Rhea" id="RHEA-COMP:13381"/>
        <dbReference type="Rhea" id="RHEA-COMP:15591"/>
        <dbReference type="ChEBI" id="CHEBI:15378"/>
        <dbReference type="ChEBI" id="CHEBI:57856"/>
        <dbReference type="ChEBI" id="CHEBI:59789"/>
        <dbReference type="ChEBI" id="CHEBI:136877"/>
        <dbReference type="ChEBI" id="CHEBI:143860"/>
    </reaction>
</comment>
<dbReference type="GO" id="GO:0016300">
    <property type="term" value="F:tRNA (uridine) methyltransferase activity"/>
    <property type="evidence" value="ECO:0007669"/>
    <property type="project" value="UniProtKB-UniRule"/>
</dbReference>
<keyword evidence="4" id="KW-0819">tRNA processing</keyword>
<dbReference type="GO" id="GO:0008757">
    <property type="term" value="F:S-adenosylmethionine-dependent methyltransferase activity"/>
    <property type="evidence" value="ECO:0007669"/>
    <property type="project" value="TreeGrafter"/>
</dbReference>
<comment type="similarity">
    <text evidence="4">Belongs to the class I-like SAM-binding methyltransferase superfamily. Cation-dependent O-methyltransferase family.</text>
</comment>
<keyword evidence="6" id="KW-1185">Reference proteome</keyword>
<dbReference type="HAMAP" id="MF_02217">
    <property type="entry name" value="TrmR_methyltr"/>
    <property type="match status" value="1"/>
</dbReference>
<dbReference type="EC" id="2.1.1.-" evidence="4"/>
<dbReference type="InterPro" id="IPR050362">
    <property type="entry name" value="Cation-dep_OMT"/>
</dbReference>